<reference evidence="1" key="1">
    <citation type="journal article" date="2013" name="Int. J. Syst. Evol. Microbiol.">
        <title>Aestuariibaculum suncheonense gen. nov., sp. nov., a marine bacterium of the family Flavobacteriaceae isolated from a tidal flat and emended descriptions of the genera Gaetbulibacter and Tamlana.</title>
        <authorList>
            <person name="Jeong S.H."/>
            <person name="Park M.S."/>
            <person name="Jin H.M."/>
            <person name="Lee K."/>
            <person name="Park W."/>
            <person name="Jeon C.O."/>
        </authorList>
    </citation>
    <scope>NUCLEOTIDE SEQUENCE</scope>
    <source>
        <strain evidence="1">SC17</strain>
    </source>
</reference>
<dbReference type="Proteomes" id="UP000602057">
    <property type="component" value="Unassembled WGS sequence"/>
</dbReference>
<comment type="caution">
    <text evidence="1">The sequence shown here is derived from an EMBL/GenBank/DDBJ whole genome shotgun (WGS) entry which is preliminary data.</text>
</comment>
<name>A0A8J6UCS4_9FLAO</name>
<sequence length="253" mass="30347">MHSTKKISKVLSETQHFRKSSIGLKALKEIFKRQTSFFIYRENYRLLKKTLKINYKDLETITSNNQKRVHFQKKIIKDIYNTITSARSFIEYFDEDKSFLENDFDCFMKELRNFIVHQNYIPLISKLKHTQSEQNRFESFNTIPFNDYLDNQINKFPKRHGLKKAKLFIKEIGNEPSLNNILRSYNQKLHIYYKKIVMEIVLDNYDILKSLIQEVEVLNIRLKDCNLNVDTHSPITEAHLRYLKLLIQNKETA</sequence>
<keyword evidence="2" id="KW-1185">Reference proteome</keyword>
<organism evidence="1 2">
    <name type="scientific">Aestuariibaculum suncheonense</name>
    <dbReference type="NCBI Taxonomy" id="1028745"/>
    <lineage>
        <taxon>Bacteria</taxon>
        <taxon>Pseudomonadati</taxon>
        <taxon>Bacteroidota</taxon>
        <taxon>Flavobacteriia</taxon>
        <taxon>Flavobacteriales</taxon>
        <taxon>Flavobacteriaceae</taxon>
    </lineage>
</organism>
<evidence type="ECO:0000313" key="2">
    <source>
        <dbReference type="Proteomes" id="UP000602057"/>
    </source>
</evidence>
<evidence type="ECO:0000313" key="1">
    <source>
        <dbReference type="EMBL" id="MBD0836522.1"/>
    </source>
</evidence>
<dbReference type="RefSeq" id="WP_188217018.1">
    <property type="nucleotide sequence ID" value="NZ_BAABGH010000002.1"/>
</dbReference>
<accession>A0A8J6UCS4</accession>
<reference evidence="1" key="2">
    <citation type="submission" date="2020-09" db="EMBL/GenBank/DDBJ databases">
        <authorList>
            <person name="Wu Z."/>
        </authorList>
    </citation>
    <scope>NUCLEOTIDE SEQUENCE</scope>
    <source>
        <strain evidence="1">SC17</strain>
    </source>
</reference>
<dbReference type="EMBL" id="JACVXC010000006">
    <property type="protein sequence ID" value="MBD0836522.1"/>
    <property type="molecule type" value="Genomic_DNA"/>
</dbReference>
<gene>
    <name evidence="1" type="ORF">ICJ84_13855</name>
</gene>
<dbReference type="AlphaFoldDB" id="A0A8J6UCS4"/>
<protein>
    <submittedName>
        <fullName evidence="1">Uncharacterized protein</fullName>
    </submittedName>
</protein>
<proteinExistence type="predicted"/>